<accession>A0A8X7CS92</accession>
<reference evidence="1" key="1">
    <citation type="submission" date="2020-08" db="EMBL/GenBank/DDBJ databases">
        <title>Multicomponent nature underlies the extraordinary mechanical properties of spider dragline silk.</title>
        <authorList>
            <person name="Kono N."/>
            <person name="Nakamura H."/>
            <person name="Mori M."/>
            <person name="Yoshida Y."/>
            <person name="Ohtoshi R."/>
            <person name="Malay A.D."/>
            <person name="Moran D.A.P."/>
            <person name="Tomita M."/>
            <person name="Numata K."/>
            <person name="Arakawa K."/>
        </authorList>
    </citation>
    <scope>NUCLEOTIDE SEQUENCE</scope>
</reference>
<organism evidence="1 2">
    <name type="scientific">Trichonephila inaurata madagascariensis</name>
    <dbReference type="NCBI Taxonomy" id="2747483"/>
    <lineage>
        <taxon>Eukaryota</taxon>
        <taxon>Metazoa</taxon>
        <taxon>Ecdysozoa</taxon>
        <taxon>Arthropoda</taxon>
        <taxon>Chelicerata</taxon>
        <taxon>Arachnida</taxon>
        <taxon>Araneae</taxon>
        <taxon>Araneomorphae</taxon>
        <taxon>Entelegynae</taxon>
        <taxon>Araneoidea</taxon>
        <taxon>Nephilidae</taxon>
        <taxon>Trichonephila</taxon>
        <taxon>Trichonephila inaurata</taxon>
    </lineage>
</organism>
<gene>
    <name evidence="1" type="ORF">TNIN_290371</name>
</gene>
<sequence>MTTEKIDLGQNLIFSFLVFDMSKQKRTGYSVTGCGLGILRRDLPSTLIIFRTFDFHRDAHSCDTVYSRILSLTIQYIYHHEAHDDNLLRPAHHHDAAPLLIFGGHEHGGPHGRRRGERGVRDPCSWNYR</sequence>
<evidence type="ECO:0000313" key="2">
    <source>
        <dbReference type="Proteomes" id="UP000886998"/>
    </source>
</evidence>
<proteinExistence type="predicted"/>
<dbReference type="AlphaFoldDB" id="A0A8X7CS92"/>
<dbReference type="EMBL" id="BMAV01023530">
    <property type="protein sequence ID" value="GFY79338.1"/>
    <property type="molecule type" value="Genomic_DNA"/>
</dbReference>
<protein>
    <submittedName>
        <fullName evidence="1">Uncharacterized protein</fullName>
    </submittedName>
</protein>
<keyword evidence="2" id="KW-1185">Reference proteome</keyword>
<evidence type="ECO:0000313" key="1">
    <source>
        <dbReference type="EMBL" id="GFY79338.1"/>
    </source>
</evidence>
<comment type="caution">
    <text evidence="1">The sequence shown here is derived from an EMBL/GenBank/DDBJ whole genome shotgun (WGS) entry which is preliminary data.</text>
</comment>
<dbReference type="Proteomes" id="UP000886998">
    <property type="component" value="Unassembled WGS sequence"/>
</dbReference>
<name>A0A8X7CS92_9ARAC</name>